<dbReference type="AlphaFoldDB" id="A0A5U8SUU2"/>
<name>A0A5U8SUU2_SALET</name>
<dbReference type="GO" id="GO:0016509">
    <property type="term" value="F:long-chain (3S)-3-hydroxyacyl-CoA dehydrogenase (NAD+) activity"/>
    <property type="evidence" value="ECO:0007669"/>
    <property type="project" value="TreeGrafter"/>
</dbReference>
<dbReference type="PANTHER" id="PTHR43612">
    <property type="entry name" value="TRIFUNCTIONAL ENZYME SUBUNIT ALPHA"/>
    <property type="match status" value="1"/>
</dbReference>
<feature type="non-terminal residue" evidence="3">
    <location>
        <position position="1"/>
    </location>
</feature>
<keyword evidence="1 3" id="KW-0560">Oxidoreductase</keyword>
<dbReference type="GO" id="GO:0008692">
    <property type="term" value="F:3-hydroxybutyryl-CoA epimerase activity"/>
    <property type="evidence" value="ECO:0007669"/>
    <property type="project" value="UniProtKB-EC"/>
</dbReference>
<dbReference type="EC" id="5.1.2.3" evidence="3"/>
<dbReference type="PANTHER" id="PTHR43612:SF3">
    <property type="entry name" value="TRIFUNCTIONAL ENZYME SUBUNIT ALPHA, MITOCHONDRIAL"/>
    <property type="match status" value="1"/>
</dbReference>
<feature type="domain" description="3-hydroxyacyl-CoA dehydrogenase C-terminal" evidence="2">
    <location>
        <begin position="97"/>
        <end position="147"/>
    </location>
</feature>
<sequence length="195" mass="21755">FGWPMGPALLLDVVGLDTANHVQHVMAEGYPGRMVVEEHNVISLFAGLKRLGQKSRLGFYRHTDDGKGHLQKQPDEQLEEVLAPLGRTPRDFTADEIIDRLMIPMVNEVIRCYEEGIISSPAEADLALVYGLGFPPFRGGIFRYLDDTSTRAFCEKAEQYSTLGPLYTIPDSLRAHAVNNTPYYPQPDSHPVTAQ</sequence>
<evidence type="ECO:0000313" key="3">
    <source>
        <dbReference type="EMBL" id="EBR9859301.1"/>
    </source>
</evidence>
<dbReference type="GO" id="GO:0006635">
    <property type="term" value="P:fatty acid beta-oxidation"/>
    <property type="evidence" value="ECO:0007669"/>
    <property type="project" value="TreeGrafter"/>
</dbReference>
<organism evidence="3">
    <name type="scientific">Salmonella enterica subsp. enterica serovar Chester</name>
    <dbReference type="NCBI Taxonomy" id="149386"/>
    <lineage>
        <taxon>Bacteria</taxon>
        <taxon>Pseudomonadati</taxon>
        <taxon>Pseudomonadota</taxon>
        <taxon>Gammaproteobacteria</taxon>
        <taxon>Enterobacterales</taxon>
        <taxon>Enterobacteriaceae</taxon>
        <taxon>Salmonella</taxon>
    </lineage>
</organism>
<dbReference type="EC" id="4.2.1.17" evidence="3"/>
<accession>A0A5U8SUU2</accession>
<dbReference type="EC" id="5.3.3.8" evidence="3"/>
<feature type="domain" description="3-hydroxyacyl-CoA dehydrogenase C-terminal" evidence="2">
    <location>
        <begin position="1"/>
        <end position="61"/>
    </location>
</feature>
<dbReference type="InterPro" id="IPR006108">
    <property type="entry name" value="3HC_DH_C"/>
</dbReference>
<dbReference type="EMBL" id="AAGUAT010000163">
    <property type="protein sequence ID" value="EBR9859301.1"/>
    <property type="molecule type" value="Genomic_DNA"/>
</dbReference>
<dbReference type="Pfam" id="PF00725">
    <property type="entry name" value="3HCDH"/>
    <property type="match status" value="2"/>
</dbReference>
<evidence type="ECO:0000259" key="2">
    <source>
        <dbReference type="Pfam" id="PF00725"/>
    </source>
</evidence>
<keyword evidence="3" id="KW-0456">Lyase</keyword>
<dbReference type="InterPro" id="IPR008927">
    <property type="entry name" value="6-PGluconate_DH-like_C_sf"/>
</dbReference>
<dbReference type="Gene3D" id="1.10.1040.50">
    <property type="match status" value="1"/>
</dbReference>
<dbReference type="GO" id="GO:0004165">
    <property type="term" value="F:delta(3)-delta(2)-enoyl-CoA isomerase activity"/>
    <property type="evidence" value="ECO:0007669"/>
    <property type="project" value="UniProtKB-EC"/>
</dbReference>
<dbReference type="InterPro" id="IPR050136">
    <property type="entry name" value="FA_oxidation_alpha_subunit"/>
</dbReference>
<dbReference type="EC" id="1.1.1.35" evidence="3"/>
<protein>
    <submittedName>
        <fullName evidence="3">Fatty acid oxidation complex subunit alpha FadB</fullName>
        <ecNumber evidence="3">1.1.1.35</ecNumber>
        <ecNumber evidence="3">4.2.1.17</ecNumber>
        <ecNumber evidence="3">5.1.2.3</ecNumber>
        <ecNumber evidence="3">5.3.3.8</ecNumber>
    </submittedName>
</protein>
<gene>
    <name evidence="3" type="primary">fadB</name>
    <name evidence="3" type="ORF">DS524_26530</name>
</gene>
<dbReference type="GO" id="GO:0004300">
    <property type="term" value="F:enoyl-CoA hydratase activity"/>
    <property type="evidence" value="ECO:0007669"/>
    <property type="project" value="UniProtKB-EC"/>
</dbReference>
<keyword evidence="3" id="KW-0413">Isomerase</keyword>
<comment type="caution">
    <text evidence="3">The sequence shown here is derived from an EMBL/GenBank/DDBJ whole genome shotgun (WGS) entry which is preliminary data.</text>
</comment>
<reference evidence="3" key="1">
    <citation type="submission" date="2018-07" db="EMBL/GenBank/DDBJ databases">
        <authorList>
            <person name="Ashton P.M."/>
            <person name="Dallman T."/>
            <person name="Nair S."/>
            <person name="De Pinna E."/>
            <person name="Peters T."/>
            <person name="Grant K."/>
        </authorList>
    </citation>
    <scope>NUCLEOTIDE SEQUENCE</scope>
    <source>
        <strain evidence="3">296838</strain>
    </source>
</reference>
<proteinExistence type="predicted"/>
<dbReference type="SUPFAM" id="SSF48179">
    <property type="entry name" value="6-phosphogluconate dehydrogenase C-terminal domain-like"/>
    <property type="match status" value="2"/>
</dbReference>
<evidence type="ECO:0000256" key="1">
    <source>
        <dbReference type="ARBA" id="ARBA00023002"/>
    </source>
</evidence>